<evidence type="ECO:0000259" key="3">
    <source>
        <dbReference type="Pfam" id="PF07992"/>
    </source>
</evidence>
<keyword evidence="5" id="KW-1185">Reference proteome</keyword>
<gene>
    <name evidence="4" type="ORF">HMPREF9225_0970</name>
</gene>
<evidence type="ECO:0000313" key="4">
    <source>
        <dbReference type="EMBL" id="EFM25407.1"/>
    </source>
</evidence>
<dbReference type="EMBL" id="AEEH01000038">
    <property type="protein sequence ID" value="EFM25407.1"/>
    <property type="molecule type" value="Genomic_DNA"/>
</dbReference>
<dbReference type="PANTHER" id="PTHR48105">
    <property type="entry name" value="THIOREDOXIN REDUCTASE 1-RELATED-RELATED"/>
    <property type="match status" value="1"/>
</dbReference>
<dbReference type="STRING" id="862517.HMPREF9225_0970"/>
<evidence type="ECO:0000313" key="5">
    <source>
        <dbReference type="Proteomes" id="UP000003280"/>
    </source>
</evidence>
<dbReference type="OrthoDB" id="9806179at2"/>
<name>E0NLD1_9FIRM</name>
<dbReference type="eggNOG" id="COG0492">
    <property type="taxonomic scope" value="Bacteria"/>
</dbReference>
<dbReference type="GO" id="GO:0004791">
    <property type="term" value="F:thioredoxin-disulfide reductase (NADPH) activity"/>
    <property type="evidence" value="ECO:0007669"/>
    <property type="project" value="UniProtKB-EC"/>
</dbReference>
<organism evidence="4 5">
    <name type="scientific">Peptoniphilus duerdenii ATCC BAA-1640</name>
    <dbReference type="NCBI Taxonomy" id="862517"/>
    <lineage>
        <taxon>Bacteria</taxon>
        <taxon>Bacillati</taxon>
        <taxon>Bacillota</taxon>
        <taxon>Tissierellia</taxon>
        <taxon>Tissierellales</taxon>
        <taxon>Peptoniphilaceae</taxon>
        <taxon>Peptoniphilus</taxon>
    </lineage>
</organism>
<dbReference type="SUPFAM" id="SSF51905">
    <property type="entry name" value="FAD/NAD(P)-binding domain"/>
    <property type="match status" value="1"/>
</dbReference>
<dbReference type="HOGENOM" id="CLU_031864_5_3_9"/>
<dbReference type="RefSeq" id="WP_008901784.1">
    <property type="nucleotide sequence ID" value="NZ_GL397071.1"/>
</dbReference>
<dbReference type="PRINTS" id="PR00368">
    <property type="entry name" value="FADPNR"/>
</dbReference>
<dbReference type="InterPro" id="IPR023753">
    <property type="entry name" value="FAD/NAD-binding_dom"/>
</dbReference>
<reference evidence="4 5" key="1">
    <citation type="submission" date="2010-07" db="EMBL/GenBank/DDBJ databases">
        <authorList>
            <person name="Muzny D."/>
            <person name="Qin X."/>
            <person name="Deng J."/>
            <person name="Jiang H."/>
            <person name="Liu Y."/>
            <person name="Qu J."/>
            <person name="Song X.-Z."/>
            <person name="Zhang L."/>
            <person name="Thornton R."/>
            <person name="Coyle M."/>
            <person name="Francisco L."/>
            <person name="Jackson L."/>
            <person name="Javaid M."/>
            <person name="Korchina V."/>
            <person name="Kovar C."/>
            <person name="Mata R."/>
            <person name="Mathew T."/>
            <person name="Ngo R."/>
            <person name="Nguyen L."/>
            <person name="Nguyen N."/>
            <person name="Okwuonu G."/>
            <person name="Ongeri F."/>
            <person name="Pham C."/>
            <person name="Simmons D."/>
            <person name="Wilczek-Boney K."/>
            <person name="Hale W."/>
            <person name="Jakkamsetti A."/>
            <person name="Pham P."/>
            <person name="Ruth R."/>
            <person name="San Lucas F."/>
            <person name="Warren J."/>
            <person name="Zhang J."/>
            <person name="Zhao Z."/>
            <person name="Zhou C."/>
            <person name="Zhu D."/>
            <person name="Lee S."/>
            <person name="Bess C."/>
            <person name="Blankenburg K."/>
            <person name="Forbes L."/>
            <person name="Fu Q."/>
            <person name="Gubbala S."/>
            <person name="Hirani K."/>
            <person name="Jayaseelan J.C."/>
            <person name="Lara F."/>
            <person name="Munidasa M."/>
            <person name="Palculict T."/>
            <person name="Patil S."/>
            <person name="Pu L.-L."/>
            <person name="Saada N."/>
            <person name="Tang L."/>
            <person name="Weissenberger G."/>
            <person name="Zhu Y."/>
            <person name="Hemphill L."/>
            <person name="Shang Y."/>
            <person name="Youmans B."/>
            <person name="Ayvaz T."/>
            <person name="Ross M."/>
            <person name="Santibanez J."/>
            <person name="Aqrawi P."/>
            <person name="Gross S."/>
            <person name="Joshi V."/>
            <person name="Fowler G."/>
            <person name="Nazareth L."/>
            <person name="Reid J."/>
            <person name="Worley K."/>
            <person name="Petrosino J."/>
            <person name="Highlander S."/>
            <person name="Gibbs R."/>
        </authorList>
    </citation>
    <scope>NUCLEOTIDE SEQUENCE [LARGE SCALE GENOMIC DNA]</scope>
    <source>
        <strain evidence="4 5">ATCC BAA-1640</strain>
    </source>
</reference>
<protein>
    <submittedName>
        <fullName evidence="4">Pyridine nucleotide-disulfide oxidoreductase</fullName>
        <ecNumber evidence="4">1.8.1.9</ecNumber>
    </submittedName>
</protein>
<dbReference type="Proteomes" id="UP000003280">
    <property type="component" value="Unassembled WGS sequence"/>
</dbReference>
<dbReference type="AlphaFoldDB" id="E0NLD1"/>
<evidence type="ECO:0000256" key="1">
    <source>
        <dbReference type="ARBA" id="ARBA00022630"/>
    </source>
</evidence>
<sequence>MKTRVCIVGGGPAGLTASLYLLRAGIDHVIIEKNEYGGNILEAISIKNYPGIVDISGREYIMCLRSQIDLYDGKFIRGSVTNIEREGDKFKISTKRREIVSDYLIIATGTKRLSSGIEIHNFDNTSFCALCDGSNFKGKSISVIGAGNNGVDSAIYLSNIAKDVTIFSDVDAPSCDHTTYEMAKNIENIKFEFNAKVTDVYRDKLVYQKDGKEVEFETEGTFIYIGFTPETEIFDEVKKDEYGYIYVDKNLKTSVDKVYACGDCIEGSFGQLVTAQATGAQAAISVGKELRKCAF</sequence>
<comment type="caution">
    <text evidence="4">The sequence shown here is derived from an EMBL/GenBank/DDBJ whole genome shotgun (WGS) entry which is preliminary data.</text>
</comment>
<dbReference type="PRINTS" id="PR00469">
    <property type="entry name" value="PNDRDTASEII"/>
</dbReference>
<dbReference type="InterPro" id="IPR050097">
    <property type="entry name" value="Ferredoxin-NADP_redctase_2"/>
</dbReference>
<proteinExistence type="predicted"/>
<feature type="domain" description="FAD/NAD(P)-binding" evidence="3">
    <location>
        <begin position="4"/>
        <end position="279"/>
    </location>
</feature>
<evidence type="ECO:0000256" key="2">
    <source>
        <dbReference type="ARBA" id="ARBA00023002"/>
    </source>
</evidence>
<accession>E0NLD1</accession>
<dbReference type="Gene3D" id="3.50.50.60">
    <property type="entry name" value="FAD/NAD(P)-binding domain"/>
    <property type="match status" value="2"/>
</dbReference>
<dbReference type="InterPro" id="IPR036188">
    <property type="entry name" value="FAD/NAD-bd_sf"/>
</dbReference>
<dbReference type="Pfam" id="PF07992">
    <property type="entry name" value="Pyr_redox_2"/>
    <property type="match status" value="1"/>
</dbReference>
<keyword evidence="1" id="KW-0285">Flavoprotein</keyword>
<keyword evidence="2 4" id="KW-0560">Oxidoreductase</keyword>
<dbReference type="EC" id="1.8.1.9" evidence="4"/>